<evidence type="ECO:0000256" key="1">
    <source>
        <dbReference type="SAM" id="MobiDB-lite"/>
    </source>
</evidence>
<feature type="compositionally biased region" description="Gly residues" evidence="1">
    <location>
        <begin position="105"/>
        <end position="114"/>
    </location>
</feature>
<organism evidence="2 3">
    <name type="scientific">Rhipicephalus microplus</name>
    <name type="common">Cattle tick</name>
    <name type="synonym">Boophilus microplus</name>
    <dbReference type="NCBI Taxonomy" id="6941"/>
    <lineage>
        <taxon>Eukaryota</taxon>
        <taxon>Metazoa</taxon>
        <taxon>Ecdysozoa</taxon>
        <taxon>Arthropoda</taxon>
        <taxon>Chelicerata</taxon>
        <taxon>Arachnida</taxon>
        <taxon>Acari</taxon>
        <taxon>Parasitiformes</taxon>
        <taxon>Ixodida</taxon>
        <taxon>Ixodoidea</taxon>
        <taxon>Ixodidae</taxon>
        <taxon>Rhipicephalinae</taxon>
        <taxon>Rhipicephalus</taxon>
        <taxon>Boophilus</taxon>
    </lineage>
</organism>
<reference evidence="2" key="1">
    <citation type="journal article" date="2020" name="Cell">
        <title>Large-Scale Comparative Analyses of Tick Genomes Elucidate Their Genetic Diversity and Vector Capacities.</title>
        <authorList>
            <consortium name="Tick Genome and Microbiome Consortium (TIGMIC)"/>
            <person name="Jia N."/>
            <person name="Wang J."/>
            <person name="Shi W."/>
            <person name="Du L."/>
            <person name="Sun Y."/>
            <person name="Zhan W."/>
            <person name="Jiang J.F."/>
            <person name="Wang Q."/>
            <person name="Zhang B."/>
            <person name="Ji P."/>
            <person name="Bell-Sakyi L."/>
            <person name="Cui X.M."/>
            <person name="Yuan T.T."/>
            <person name="Jiang B.G."/>
            <person name="Yang W.F."/>
            <person name="Lam T.T."/>
            <person name="Chang Q.C."/>
            <person name="Ding S.J."/>
            <person name="Wang X.J."/>
            <person name="Zhu J.G."/>
            <person name="Ruan X.D."/>
            <person name="Zhao L."/>
            <person name="Wei J.T."/>
            <person name="Ye R.Z."/>
            <person name="Que T.C."/>
            <person name="Du C.H."/>
            <person name="Zhou Y.H."/>
            <person name="Cheng J.X."/>
            <person name="Dai P.F."/>
            <person name="Guo W.B."/>
            <person name="Han X.H."/>
            <person name="Huang E.J."/>
            <person name="Li L.F."/>
            <person name="Wei W."/>
            <person name="Gao Y.C."/>
            <person name="Liu J.Z."/>
            <person name="Shao H.Z."/>
            <person name="Wang X."/>
            <person name="Wang C.C."/>
            <person name="Yang T.C."/>
            <person name="Huo Q.B."/>
            <person name="Li W."/>
            <person name="Chen H.Y."/>
            <person name="Chen S.E."/>
            <person name="Zhou L.G."/>
            <person name="Ni X.B."/>
            <person name="Tian J.H."/>
            <person name="Sheng Y."/>
            <person name="Liu T."/>
            <person name="Pan Y.S."/>
            <person name="Xia L.Y."/>
            <person name="Li J."/>
            <person name="Zhao F."/>
            <person name="Cao W.C."/>
        </authorList>
    </citation>
    <scope>NUCLEOTIDE SEQUENCE</scope>
    <source>
        <strain evidence="2">Rmic-2018</strain>
    </source>
</reference>
<dbReference type="VEuPathDB" id="VectorBase:LOC119176594"/>
<accession>A0A9J6DCS4</accession>
<feature type="region of interest" description="Disordered" evidence="1">
    <location>
        <begin position="92"/>
        <end position="127"/>
    </location>
</feature>
<dbReference type="AlphaFoldDB" id="A0A9J6DCS4"/>
<sequence length="260" mass="28155">MRCRFSISRVASVSRPVVPSSCIQCCATTRLDGAGCEAVRAPVHRLPLQAARAFRSASTTRALDLGSLSSQHGHRLDHTTKMDSSLSSLDYLSSKHLTGPPSGASGAGHKGAPGNGEECPRGFQPYRGSAEELRHPTLGTLHPMSPFDAGAYPYHPTPFLAPHLAHPGYRLEDPLYQYNLLRPGPPMVSAPAMPPFFRYPVQQQAPPQQPPAQQQQRQQLTPPSLPVGPPRTDEFKEEQSRLLLLSSAKRTSDSPSPSLS</sequence>
<dbReference type="Proteomes" id="UP000821866">
    <property type="component" value="Chromosome 8"/>
</dbReference>
<name>A0A9J6DCS4_RHIMP</name>
<evidence type="ECO:0000313" key="3">
    <source>
        <dbReference type="Proteomes" id="UP000821866"/>
    </source>
</evidence>
<protein>
    <submittedName>
        <fullName evidence="2">Uncharacterized protein</fullName>
    </submittedName>
</protein>
<feature type="compositionally biased region" description="Basic and acidic residues" evidence="1">
    <location>
        <begin position="231"/>
        <end position="240"/>
    </location>
</feature>
<dbReference type="EMBL" id="JABSTU010000010">
    <property type="protein sequence ID" value="KAH8019956.1"/>
    <property type="molecule type" value="Genomic_DNA"/>
</dbReference>
<gene>
    <name evidence="2" type="ORF">HPB51_023621</name>
</gene>
<proteinExistence type="predicted"/>
<feature type="compositionally biased region" description="Low complexity" evidence="1">
    <location>
        <begin position="201"/>
        <end position="222"/>
    </location>
</feature>
<keyword evidence="3" id="KW-1185">Reference proteome</keyword>
<evidence type="ECO:0000313" key="2">
    <source>
        <dbReference type="EMBL" id="KAH8019956.1"/>
    </source>
</evidence>
<comment type="caution">
    <text evidence="2">The sequence shown here is derived from an EMBL/GenBank/DDBJ whole genome shotgun (WGS) entry which is preliminary data.</text>
</comment>
<reference evidence="2" key="2">
    <citation type="submission" date="2021-09" db="EMBL/GenBank/DDBJ databases">
        <authorList>
            <person name="Jia N."/>
            <person name="Wang J."/>
            <person name="Shi W."/>
            <person name="Du L."/>
            <person name="Sun Y."/>
            <person name="Zhan W."/>
            <person name="Jiang J."/>
            <person name="Wang Q."/>
            <person name="Zhang B."/>
            <person name="Ji P."/>
            <person name="Sakyi L.B."/>
            <person name="Cui X."/>
            <person name="Yuan T."/>
            <person name="Jiang B."/>
            <person name="Yang W."/>
            <person name="Lam T.T.-Y."/>
            <person name="Chang Q."/>
            <person name="Ding S."/>
            <person name="Wang X."/>
            <person name="Zhu J."/>
            <person name="Ruan X."/>
            <person name="Zhao L."/>
            <person name="Wei J."/>
            <person name="Que T."/>
            <person name="Du C."/>
            <person name="Cheng J."/>
            <person name="Dai P."/>
            <person name="Han X."/>
            <person name="Huang E."/>
            <person name="Gao Y."/>
            <person name="Liu J."/>
            <person name="Shao H."/>
            <person name="Ye R."/>
            <person name="Li L."/>
            <person name="Wei W."/>
            <person name="Wang X."/>
            <person name="Wang C."/>
            <person name="Huo Q."/>
            <person name="Li W."/>
            <person name="Guo W."/>
            <person name="Chen H."/>
            <person name="Chen S."/>
            <person name="Zhou L."/>
            <person name="Zhou L."/>
            <person name="Ni X."/>
            <person name="Tian J."/>
            <person name="Zhou Y."/>
            <person name="Sheng Y."/>
            <person name="Liu T."/>
            <person name="Pan Y."/>
            <person name="Xia L."/>
            <person name="Li J."/>
            <person name="Zhao F."/>
            <person name="Cao W."/>
        </authorList>
    </citation>
    <scope>NUCLEOTIDE SEQUENCE</scope>
    <source>
        <strain evidence="2">Rmic-2018</strain>
        <tissue evidence="2">Larvae</tissue>
    </source>
</reference>
<feature type="region of interest" description="Disordered" evidence="1">
    <location>
        <begin position="201"/>
        <end position="260"/>
    </location>
</feature>